<evidence type="ECO:0000313" key="3">
    <source>
        <dbReference type="Proteomes" id="UP001501442"/>
    </source>
</evidence>
<protein>
    <recommendedName>
        <fullName evidence="4">EamA domain-containing protein</fullName>
    </recommendedName>
</protein>
<dbReference type="SUPFAM" id="SSF103481">
    <property type="entry name" value="Multidrug resistance efflux transporter EmrE"/>
    <property type="match status" value="1"/>
</dbReference>
<proteinExistence type="predicted"/>
<keyword evidence="3" id="KW-1185">Reference proteome</keyword>
<gene>
    <name evidence="2" type="ORF">GCM10023196_012420</name>
</gene>
<keyword evidence="1" id="KW-1133">Transmembrane helix</keyword>
<keyword evidence="1" id="KW-0812">Transmembrane</keyword>
<feature type="transmembrane region" description="Helical" evidence="1">
    <location>
        <begin position="30"/>
        <end position="49"/>
    </location>
</feature>
<sequence>MTEVNTLMFLIAPVTAVWGALMFGEPFGMRTAIGLATALAAVAVVRATAVPSCGQRSMRKGMGEA</sequence>
<accession>A0ABP8U1Y9</accession>
<feature type="transmembrane region" description="Helical" evidence="1">
    <location>
        <begin position="7"/>
        <end position="24"/>
    </location>
</feature>
<dbReference type="EMBL" id="BAABHK010000002">
    <property type="protein sequence ID" value="GAA4621995.1"/>
    <property type="molecule type" value="Genomic_DNA"/>
</dbReference>
<evidence type="ECO:0000256" key="1">
    <source>
        <dbReference type="SAM" id="Phobius"/>
    </source>
</evidence>
<organism evidence="2 3">
    <name type="scientific">Actinoallomurus vinaceus</name>
    <dbReference type="NCBI Taxonomy" id="1080074"/>
    <lineage>
        <taxon>Bacteria</taxon>
        <taxon>Bacillati</taxon>
        <taxon>Actinomycetota</taxon>
        <taxon>Actinomycetes</taxon>
        <taxon>Streptosporangiales</taxon>
        <taxon>Thermomonosporaceae</taxon>
        <taxon>Actinoallomurus</taxon>
    </lineage>
</organism>
<evidence type="ECO:0008006" key="4">
    <source>
        <dbReference type="Google" id="ProtNLM"/>
    </source>
</evidence>
<evidence type="ECO:0000313" key="2">
    <source>
        <dbReference type="EMBL" id="GAA4621995.1"/>
    </source>
</evidence>
<dbReference type="Proteomes" id="UP001501442">
    <property type="component" value="Unassembled WGS sequence"/>
</dbReference>
<comment type="caution">
    <text evidence="2">The sequence shown here is derived from an EMBL/GenBank/DDBJ whole genome shotgun (WGS) entry which is preliminary data.</text>
</comment>
<dbReference type="RefSeq" id="WP_345429667.1">
    <property type="nucleotide sequence ID" value="NZ_BAABHK010000002.1"/>
</dbReference>
<keyword evidence="1" id="KW-0472">Membrane</keyword>
<dbReference type="InterPro" id="IPR037185">
    <property type="entry name" value="EmrE-like"/>
</dbReference>
<name>A0ABP8U1Y9_9ACTN</name>
<reference evidence="3" key="1">
    <citation type="journal article" date="2019" name="Int. J. Syst. Evol. Microbiol.">
        <title>The Global Catalogue of Microorganisms (GCM) 10K type strain sequencing project: providing services to taxonomists for standard genome sequencing and annotation.</title>
        <authorList>
            <consortium name="The Broad Institute Genomics Platform"/>
            <consortium name="The Broad Institute Genome Sequencing Center for Infectious Disease"/>
            <person name="Wu L."/>
            <person name="Ma J."/>
        </authorList>
    </citation>
    <scope>NUCLEOTIDE SEQUENCE [LARGE SCALE GENOMIC DNA]</scope>
    <source>
        <strain evidence="3">JCM 17939</strain>
    </source>
</reference>